<dbReference type="VEuPathDB" id="VectorBase:LLOJ009134"/>
<dbReference type="Proteomes" id="UP000092461">
    <property type="component" value="Unassembled WGS sequence"/>
</dbReference>
<evidence type="ECO:0000313" key="7">
    <source>
        <dbReference type="Proteomes" id="UP000092461"/>
    </source>
</evidence>
<dbReference type="VEuPathDB" id="VectorBase:LLONM1_005583"/>
<keyword evidence="5" id="KW-0732">Signal</keyword>
<organism evidence="6 7">
    <name type="scientific">Lutzomyia longipalpis</name>
    <name type="common">Sand fly</name>
    <dbReference type="NCBI Taxonomy" id="7200"/>
    <lineage>
        <taxon>Eukaryota</taxon>
        <taxon>Metazoa</taxon>
        <taxon>Ecdysozoa</taxon>
        <taxon>Arthropoda</taxon>
        <taxon>Hexapoda</taxon>
        <taxon>Insecta</taxon>
        <taxon>Pterygota</taxon>
        <taxon>Neoptera</taxon>
        <taxon>Endopterygota</taxon>
        <taxon>Diptera</taxon>
        <taxon>Nematocera</taxon>
        <taxon>Psychodoidea</taxon>
        <taxon>Psychodidae</taxon>
        <taxon>Lutzomyia</taxon>
        <taxon>Lutzomyia</taxon>
    </lineage>
</organism>
<accession>A0A1B0CVU9</accession>
<keyword evidence="4" id="KW-1133">Transmembrane helix</keyword>
<name>A0A1B0CVU9_LUTLO</name>
<keyword evidence="3" id="KW-0808">Transferase</keyword>
<dbReference type="InterPro" id="IPR050271">
    <property type="entry name" value="UDP-glycosyltransferase"/>
</dbReference>
<dbReference type="FunFam" id="3.40.50.2000:FF:000021">
    <property type="entry name" value="UDP-glucuronosyltransferase"/>
    <property type="match status" value="5"/>
</dbReference>
<evidence type="ECO:0000256" key="2">
    <source>
        <dbReference type="ARBA" id="ARBA00022676"/>
    </source>
</evidence>
<dbReference type="VEuPathDB" id="VectorBase:LLONM1_006325"/>
<feature type="transmembrane region" description="Helical" evidence="4">
    <location>
        <begin position="1369"/>
        <end position="1392"/>
    </location>
</feature>
<evidence type="ECO:0000313" key="6">
    <source>
        <dbReference type="EnsemblMetazoa" id="LLOJ009134-PA"/>
    </source>
</evidence>
<feature type="signal peptide" evidence="5">
    <location>
        <begin position="1"/>
        <end position="16"/>
    </location>
</feature>
<dbReference type="EnsemblMetazoa" id="LLOJ009134-RA">
    <property type="protein sequence ID" value="LLOJ009134-PA"/>
    <property type="gene ID" value="LLOJ009134"/>
</dbReference>
<dbReference type="PANTHER" id="PTHR48043:SF159">
    <property type="entry name" value="EG:EG0003.4 PROTEIN-RELATED"/>
    <property type="match status" value="1"/>
</dbReference>
<dbReference type="GO" id="GO:0008194">
    <property type="term" value="F:UDP-glycosyltransferase activity"/>
    <property type="evidence" value="ECO:0007669"/>
    <property type="project" value="InterPro"/>
</dbReference>
<dbReference type="EMBL" id="AJWK01031289">
    <property type="status" value="NOT_ANNOTATED_CDS"/>
    <property type="molecule type" value="Genomic_DNA"/>
</dbReference>
<dbReference type="PROSITE" id="PS00375">
    <property type="entry name" value="UDPGT"/>
    <property type="match status" value="5"/>
</dbReference>
<evidence type="ECO:0000256" key="3">
    <source>
        <dbReference type="ARBA" id="ARBA00022679"/>
    </source>
</evidence>
<dbReference type="InterPro" id="IPR035595">
    <property type="entry name" value="UDP_glycos_trans_CS"/>
</dbReference>
<evidence type="ECO:0000256" key="4">
    <source>
        <dbReference type="SAM" id="Phobius"/>
    </source>
</evidence>
<comment type="similarity">
    <text evidence="1">Belongs to the UDP-glycosyltransferase family.</text>
</comment>
<dbReference type="VEuPathDB" id="VectorBase:LLONM1_010306"/>
<dbReference type="PANTHER" id="PTHR48043">
    <property type="entry name" value="EG:EG0003.4 PROTEIN-RELATED"/>
    <property type="match status" value="1"/>
</dbReference>
<evidence type="ECO:0000256" key="1">
    <source>
        <dbReference type="ARBA" id="ARBA00009995"/>
    </source>
</evidence>
<evidence type="ECO:0000256" key="5">
    <source>
        <dbReference type="SAM" id="SignalP"/>
    </source>
</evidence>
<keyword evidence="4" id="KW-0812">Transmembrane</keyword>
<dbReference type="SUPFAM" id="SSF53756">
    <property type="entry name" value="UDP-Glycosyltransferase/glycogen phosphorylase"/>
    <property type="match status" value="5"/>
</dbReference>
<reference evidence="6" key="1">
    <citation type="submission" date="2020-05" db="UniProtKB">
        <authorList>
            <consortium name="EnsemblMetazoa"/>
        </authorList>
    </citation>
    <scope>IDENTIFICATION</scope>
    <source>
        <strain evidence="6">Jacobina</strain>
    </source>
</reference>
<keyword evidence="7" id="KW-1185">Reference proteome</keyword>
<feature type="chain" id="PRO_5008406206" evidence="5">
    <location>
        <begin position="17"/>
        <end position="2320"/>
    </location>
</feature>
<protein>
    <submittedName>
        <fullName evidence="6">Uncharacterized protein</fullName>
    </submittedName>
</protein>
<feature type="transmembrane region" description="Helical" evidence="4">
    <location>
        <begin position="1802"/>
        <end position="1821"/>
    </location>
</feature>
<dbReference type="VEuPathDB" id="VectorBase:LLONM1_009004"/>
<keyword evidence="4" id="KW-0472">Membrane</keyword>
<dbReference type="InterPro" id="IPR002213">
    <property type="entry name" value="UDP_glucos_trans"/>
</dbReference>
<dbReference type="Gene3D" id="3.40.50.2000">
    <property type="entry name" value="Glycogen Phosphorylase B"/>
    <property type="match status" value="6"/>
</dbReference>
<dbReference type="CDD" id="cd03784">
    <property type="entry name" value="GT1_Gtf-like"/>
    <property type="match status" value="5"/>
</dbReference>
<sequence>MSPAFLFLLLPCLVNSANILVLETVASPSHHIWIRTLTTALAARGHNVTSLSTDIEENPPENLHYLHLDSVYEVLYNPEDEDFIEEIDFFEMGSMNPYLQLVMFLDFSAGSVKGCIKSKGFKQLMAYPDDFKFDLVIYDFLVDGIMLPFVQKFHDPPVIALTAFYSVEYAAQIVGGTFNPAFVKYLIYEGDLSTFSGRLNNFLLSHLDYFLRMYYVAPQINSILKTEMPWAKDIRELNQLAKIVLLNKHPGLDIIEPALPNVISVGGLQIQRNKGLPKDLQEILDSAKDGVILFSLGTNVKSAMLGDARQTEILEAFRSLPQYIFIWKFEVESLPVELPKNVFIRKFVPQSDLLAHPNLKLFISHCGLLSTQEAAWYGVPILGLPVFADQHQNMKLSLKTGMALEGDIGKIERNSFRKLIEEMLQNPKYRENARMRSEIFRDQKETPLERAVWWTEFVLRHPNMTFMKSPSLQLGLAARQSWDKVYDVLYDTSSEDHTEDLDFFAMGEMNAFAQYMTFISYTKQSLKGILLSKGFKQLLDYPDDFKVDLIIHDYVSGPMLINFMDKFGNPPLIAATAFFSSSLASELVGGVLAPSFVPYPLVDISLKTFWGRVTNYLLVFYDRFYRKHIIASETNKLVKKDFPKGTDVNELEKRTKLVLLNKHPALDINEPIMTNVISVGGLQIQRNKGLPKDLQEILDSAKEGVILFSLGTNLKSALLGQARQTEILEAFRALPQYTIIWKFEAESLPVAVPKNVLIRKFVPQSDLLAHPNLKLFISHCGLLSTQEAVWHGVPILGLPVFADQHINMKLSVKNGVAEEGNLGKIERHSFRKLIEKMMKDPKYREKAKIQSKIFRDQKETPLERAVWWTEYVLRHPDMTFMRSESLDLSLPIRHSWDVLAFFFSVILGKYSTMKFSSIVIVFLLPILVHSANILVLEPVPSPSHHIWIRTLTTALAARGHNVTSLSPDIEENTPENLHYLHLDRVYEVLYNPEDEDFGEEMDFFEMGKINPYLQMLIYFDFPVQTMKGVLKSKGFHQLLAYPDDFKFDLVLYDFIMGGAMLPFVQKFNYPPIIALTAFFSVEFATSVVGGTLNPSYVPYGINNRDLNGFCGRLDNFLLSHLDYFLREDITELNQLAKIVLLNKHPGLDVIEPALPNVISVGGMQIQRNEGLLKDLQEILDSAKEGVILFSLGTNVKSAMLGDARQTELLEAFRSLPQYTFLWKFEAESLPVEVPKNVIIRKWLPQSDLLAHPNLKLFISHCGLLSIQEAAWFGVPVLGFPVFADQFFNLQLSVKSGVAEEGNLEKIERKSFAKLIEKMIKDPKYRENAKIRAEIFRDQKETPLERALWWTEFVLRHPNMTFMRSDSLNYGLAFFIVLCFLFYLANGANILVLENTASPSHHIWIKTLLTALAERGHNITSLSPDREENKIPNLHYIHLEKVYEVLYDVNNAEHTEDMDFFSMTDMSPTAMYFMWIEYCTQIISGAASSKGYQELLNYPDDFKFDLIIYDYIIGPMFLNFAEKFGNPPIIAATAFYSASMTTNIVGGAISPSYIPLPFLTFDLNTFWGRVQNYFICTLDHLIKTYYIAPRLNAIAKKDFPNGVDLRDLEKRTKLVLVNKNPASDVIEPLLPNVIPVGGLQIQRNKGLPEDLQKVMDSAKEGAILFSLGTNVQSAMLGKARQTEILEAFRALPQYTFLWKFEADELPVKVPDNVIVRKWLPQSDLLAHPNLKLFISHSGLLSTQEAAWFGVPILGLPVFADQFDNLRMSMQAGVAEQGSIGKIERFDFQKLIEKMMKDPKKMKFVILLCFLPFLVRAANILVLENIASPSHHIWMKTLLMALVERGHNITSLSPDYEKEKIPNLHYIHLEKVYDALYDANSEDHTEDLDFLDMGTKNPYLMYNVFMVYSNLFFQGCASSQGYRQLLNYPKDFKFDLIIYDFLVGPIFLNFVEQFGNPPIIGATGFYSTSFSGHIIGDILAPSSVPAPMYTTDLSTFWHRVNNYVLTTFYQLVREYYISSKVNKIHKDIFPNGADVRELEQKMKLILLNKHPALDFIEPILPNVISVGGLQIQRNKGLPKDLQDLLDTAENGVILFSLGTNVKSSMLGVERQIEILETFRSLPQYTFLWKIDVESMPVEVPKNVLIRKFVPQSDLLAHPNLKLFISHCGLLSTQEAAWFGVPILGLPVFADQFDNVRMSIRAGMAEQGSIVNIERNSFKKLILKMINDPKYRENAKARSEAFRDQKETPLERAVWWTEFVLRHPNMTYMKSPSVNLSFPVKQSWDVLAFLFSVALISIFMFMKLTCFIILRLYRRQSKKTKKD</sequence>
<dbReference type="EMBL" id="AJWK01031290">
    <property type="status" value="NOT_ANNOTATED_CDS"/>
    <property type="molecule type" value="Genomic_DNA"/>
</dbReference>
<dbReference type="Pfam" id="PF00201">
    <property type="entry name" value="UDPGT"/>
    <property type="match status" value="5"/>
</dbReference>
<feature type="transmembrane region" description="Helical" evidence="4">
    <location>
        <begin position="2283"/>
        <end position="2310"/>
    </location>
</feature>
<keyword evidence="2" id="KW-0328">Glycosyltransferase</keyword>
<proteinExistence type="inferred from homology"/>